<keyword evidence="1" id="KW-1133">Transmembrane helix</keyword>
<dbReference type="PANTHER" id="PTHR38441:SF1">
    <property type="entry name" value="MEMBRANE PROTEIN"/>
    <property type="match status" value="1"/>
</dbReference>
<comment type="caution">
    <text evidence="2">The sequence shown here is derived from an EMBL/GenBank/DDBJ whole genome shotgun (WGS) entry which is preliminary data.</text>
</comment>
<keyword evidence="1" id="KW-0812">Transmembrane</keyword>
<proteinExistence type="predicted"/>
<dbReference type="PANTHER" id="PTHR38441">
    <property type="entry name" value="INTEGRAL MEMBRANE PROTEIN-RELATED"/>
    <property type="match status" value="1"/>
</dbReference>
<keyword evidence="3" id="KW-1185">Reference proteome</keyword>
<gene>
    <name evidence="2" type="ORF">EDF62_0835</name>
</gene>
<name>A0A4R6S442_9MICO</name>
<keyword evidence="1" id="KW-0472">Membrane</keyword>
<organism evidence="2 3">
    <name type="scientific">Leucobacter luti</name>
    <dbReference type="NCBI Taxonomy" id="340320"/>
    <lineage>
        <taxon>Bacteria</taxon>
        <taxon>Bacillati</taxon>
        <taxon>Actinomycetota</taxon>
        <taxon>Actinomycetes</taxon>
        <taxon>Micrococcales</taxon>
        <taxon>Microbacteriaceae</taxon>
        <taxon>Leucobacter</taxon>
    </lineage>
</organism>
<evidence type="ECO:0000313" key="3">
    <source>
        <dbReference type="Proteomes" id="UP000295601"/>
    </source>
</evidence>
<dbReference type="Pfam" id="PF04341">
    <property type="entry name" value="DUF485"/>
    <property type="match status" value="1"/>
</dbReference>
<dbReference type="Proteomes" id="UP000295601">
    <property type="component" value="Unassembled WGS sequence"/>
</dbReference>
<accession>A0A4R6S442</accession>
<dbReference type="InterPro" id="IPR007436">
    <property type="entry name" value="DUF485"/>
</dbReference>
<evidence type="ECO:0000256" key="1">
    <source>
        <dbReference type="SAM" id="Phobius"/>
    </source>
</evidence>
<sequence length="134" mass="14864">MNAAVPPDVDDGAEPRSDTPIDYVAFQAHPDFQEFKHRFRRFVFPIAIAFIVWFLAFVLLAAYNHGFMATPFLGMNVGLWLGLAQFVTTFGITMWYVSFANKRLDPASTALRAELETIAAAGASHEPPTTGDPR</sequence>
<dbReference type="RefSeq" id="WP_133616038.1">
    <property type="nucleotide sequence ID" value="NZ_SNYA01000002.1"/>
</dbReference>
<feature type="transmembrane region" description="Helical" evidence="1">
    <location>
        <begin position="77"/>
        <end position="97"/>
    </location>
</feature>
<evidence type="ECO:0000313" key="2">
    <source>
        <dbReference type="EMBL" id="TDP94420.1"/>
    </source>
</evidence>
<reference evidence="2 3" key="1">
    <citation type="submission" date="2019-03" db="EMBL/GenBank/DDBJ databases">
        <title>Genomic analyses of the natural microbiome of Caenorhabditis elegans.</title>
        <authorList>
            <person name="Samuel B."/>
        </authorList>
    </citation>
    <scope>NUCLEOTIDE SEQUENCE [LARGE SCALE GENOMIC DNA]</scope>
    <source>
        <strain evidence="2 3">JUb18</strain>
    </source>
</reference>
<dbReference type="AlphaFoldDB" id="A0A4R6S442"/>
<dbReference type="OrthoDB" id="3543412at2"/>
<protein>
    <submittedName>
        <fullName evidence="2">Uncharacterized membrane protein (DUF485 family)</fullName>
    </submittedName>
</protein>
<dbReference type="EMBL" id="SNYA01000002">
    <property type="protein sequence ID" value="TDP94420.1"/>
    <property type="molecule type" value="Genomic_DNA"/>
</dbReference>
<feature type="transmembrane region" description="Helical" evidence="1">
    <location>
        <begin position="42"/>
        <end position="65"/>
    </location>
</feature>